<organism evidence="1 2">
    <name type="scientific">Paraburkholderia metrosideri</name>
    <dbReference type="NCBI Taxonomy" id="580937"/>
    <lineage>
        <taxon>Bacteria</taxon>
        <taxon>Pseudomonadati</taxon>
        <taxon>Pseudomonadota</taxon>
        <taxon>Betaproteobacteria</taxon>
        <taxon>Burkholderiales</taxon>
        <taxon>Burkholderiaceae</taxon>
        <taxon>Paraburkholderia</taxon>
    </lineage>
</organism>
<protein>
    <submittedName>
        <fullName evidence="1">Uncharacterized protein</fullName>
    </submittedName>
</protein>
<name>A0ABN7I0W9_9BURK</name>
<accession>A0ABN7I0W9</accession>
<gene>
    <name evidence="1" type="ORF">LMG28140_03738</name>
</gene>
<evidence type="ECO:0000313" key="2">
    <source>
        <dbReference type="Proteomes" id="UP000598032"/>
    </source>
</evidence>
<comment type="caution">
    <text evidence="1">The sequence shown here is derived from an EMBL/GenBank/DDBJ whole genome shotgun (WGS) entry which is preliminary data.</text>
</comment>
<proteinExistence type="predicted"/>
<sequence length="78" mass="8843">MYVGLPVFYSDCITANQSGLILDREVLMRTLSRQWVETARYTTRDTAMQLHFSNTMICLNAPVGGGFRAARITLETRL</sequence>
<dbReference type="EMBL" id="CAJHCP010000008">
    <property type="protein sequence ID" value="CAD6542254.1"/>
    <property type="molecule type" value="Genomic_DNA"/>
</dbReference>
<dbReference type="Proteomes" id="UP000598032">
    <property type="component" value="Unassembled WGS sequence"/>
</dbReference>
<keyword evidence="2" id="KW-1185">Reference proteome</keyword>
<reference evidence="1 2" key="1">
    <citation type="submission" date="2020-10" db="EMBL/GenBank/DDBJ databases">
        <authorList>
            <person name="Peeters C."/>
        </authorList>
    </citation>
    <scope>NUCLEOTIDE SEQUENCE [LARGE SCALE GENOMIC DNA]</scope>
    <source>
        <strain evidence="1 2">LMG 28140</strain>
    </source>
</reference>
<evidence type="ECO:0000313" key="1">
    <source>
        <dbReference type="EMBL" id="CAD6542254.1"/>
    </source>
</evidence>